<sequence>MAEHSLYLEDRKYLEMVGVTSVITFDEEEIILQTNMGYLNITGENLHITMLNLEQNKVAIQGTVSIMEYKAQGTDLKSKGKNILTRLLK</sequence>
<dbReference type="KEGG" id="salq:SYNTR_1931"/>
<name>A0A6I6DD13_9FIRM</name>
<dbReference type="PIRSF" id="PIRSF011576">
    <property type="entry name" value="YabP"/>
    <property type="match status" value="1"/>
</dbReference>
<accession>A0A6I6DD13</accession>
<dbReference type="Pfam" id="PF07873">
    <property type="entry name" value="YabP"/>
    <property type="match status" value="1"/>
</dbReference>
<evidence type="ECO:0008006" key="3">
    <source>
        <dbReference type="Google" id="ProtNLM"/>
    </source>
</evidence>
<dbReference type="InterPro" id="IPR038705">
    <property type="entry name" value="YabP_sf"/>
</dbReference>
<dbReference type="OrthoDB" id="9795125at2"/>
<dbReference type="InterPro" id="IPR012504">
    <property type="entry name" value="Spore_YabP"/>
</dbReference>
<dbReference type="RefSeq" id="WP_156204300.1">
    <property type="nucleotide sequence ID" value="NZ_CP046457.1"/>
</dbReference>
<organism evidence="1 2">
    <name type="scientific">Candidatus Syntrophocurvum alkaliphilum</name>
    <dbReference type="NCBI Taxonomy" id="2293317"/>
    <lineage>
        <taxon>Bacteria</taxon>
        <taxon>Bacillati</taxon>
        <taxon>Bacillota</taxon>
        <taxon>Clostridia</taxon>
        <taxon>Eubacteriales</taxon>
        <taxon>Syntrophomonadaceae</taxon>
        <taxon>Candidatus Syntrophocurvum</taxon>
    </lineage>
</organism>
<dbReference type="EMBL" id="CP046457">
    <property type="protein sequence ID" value="QGU00525.1"/>
    <property type="molecule type" value="Genomic_DNA"/>
</dbReference>
<dbReference type="NCBIfam" id="TIGR02892">
    <property type="entry name" value="spore_yabP"/>
    <property type="match status" value="1"/>
</dbReference>
<keyword evidence="2" id="KW-1185">Reference proteome</keyword>
<protein>
    <recommendedName>
        <fullName evidence="3">Forespore shell protein</fullName>
    </recommendedName>
</protein>
<proteinExistence type="predicted"/>
<gene>
    <name evidence="1" type="ORF">SYNTR_1931</name>
</gene>
<dbReference type="Proteomes" id="UP000426444">
    <property type="component" value="Chromosome"/>
</dbReference>
<dbReference type="GO" id="GO:0030435">
    <property type="term" value="P:sporulation resulting in formation of a cellular spore"/>
    <property type="evidence" value="ECO:0007669"/>
    <property type="project" value="InterPro"/>
</dbReference>
<dbReference type="InterPro" id="IPR022476">
    <property type="entry name" value="Spore_YabP/YqfC"/>
</dbReference>
<dbReference type="Gene3D" id="2.60.40.2000">
    <property type="match status" value="1"/>
</dbReference>
<reference evidence="2" key="1">
    <citation type="journal article" date="2019" name="Microbiology">
        <title>Complete Genome Sequence of an Uncultured Bacterium of the Candidate Phylum Bipolaricaulota.</title>
        <authorList>
            <person name="Kadnikov V.V."/>
            <person name="Mardanov A.V."/>
            <person name="Beletsky A.V."/>
            <person name="Frank Y.A."/>
            <person name="Karnachuk O.V."/>
            <person name="Ravin N.V."/>
        </authorList>
    </citation>
    <scope>NUCLEOTIDE SEQUENCE [LARGE SCALE GENOMIC DNA]</scope>
</reference>
<evidence type="ECO:0000313" key="2">
    <source>
        <dbReference type="Proteomes" id="UP000426444"/>
    </source>
</evidence>
<evidence type="ECO:0000313" key="1">
    <source>
        <dbReference type="EMBL" id="QGU00525.1"/>
    </source>
</evidence>
<dbReference type="AlphaFoldDB" id="A0A6I6DD13"/>